<reference evidence="1 2" key="1">
    <citation type="submission" date="2015-11" db="EMBL/GenBank/DDBJ databases">
        <authorList>
            <person name="Lin W."/>
        </authorList>
    </citation>
    <scope>NUCLEOTIDE SEQUENCE [LARGE SCALE GENOMIC DNA]</scope>
    <source>
        <strain evidence="1 2">HCH-1</strain>
    </source>
</reference>
<dbReference type="Proteomes" id="UP000060487">
    <property type="component" value="Unassembled WGS sequence"/>
</dbReference>
<evidence type="ECO:0000313" key="1">
    <source>
        <dbReference type="EMBL" id="KWT95164.1"/>
    </source>
</evidence>
<sequence>MTNNIIDDDNIDNELVLAAEDCPKDSFAKYHYFSAHEQSIITRLKAHGPVLLRGGRGSGKSALFIETYNRIINVEHILAIYKSLRNISLIRSEGKQYEELLCRIIIDSVKERLNELGLSYDFHSDAEAASLQKSLVYLCSVINRRIVILLDDVAHIGREQPLEEFFDIFRTLSSDYVSLKATIYPGVTNFGKRFDVYNDATVIDIIRDERSQSFGEFFIEVIKRRYSKLLTKITPRSGLTEANIASFLGRSVVGNMRALIKACSFLADKEKLGLTELGECLIYLAENYYWPLLDEVAPKLGKFKPLIKPCKNLASEIFKRVSSSKEDPNEEGSTALYKDSVIIHRDLVQKYLKLLEILEYTGFISRREVSRAMKSGGRGTRYSVNLCNLIEELKGARLTQAIFDNWLEKNDPVEIWTRTSSFEIEIPELNEKEELEILTLGIEKLEKSNAYPYGLTDKMITKLQEAGYTKILDLSEASEEDLRKIFKIGPKIAERIKNTVEQAIWM</sequence>
<evidence type="ECO:0000313" key="2">
    <source>
        <dbReference type="Proteomes" id="UP000060487"/>
    </source>
</evidence>
<organism evidence="1 2">
    <name type="scientific">Candidatus Magnetominusculus xianensis</name>
    <dbReference type="NCBI Taxonomy" id="1748249"/>
    <lineage>
        <taxon>Bacteria</taxon>
        <taxon>Pseudomonadati</taxon>
        <taxon>Nitrospirota</taxon>
        <taxon>Nitrospiria</taxon>
        <taxon>Nitrospirales</taxon>
        <taxon>Nitrospiraceae</taxon>
        <taxon>Candidatus Magnetominusculus</taxon>
    </lineage>
</organism>
<dbReference type="Gene3D" id="1.10.150.20">
    <property type="entry name" value="5' to 3' exonuclease, C-terminal subdomain"/>
    <property type="match status" value="1"/>
</dbReference>
<dbReference type="InterPro" id="IPR027417">
    <property type="entry name" value="P-loop_NTPase"/>
</dbReference>
<dbReference type="EMBL" id="LNQR01000001">
    <property type="protein sequence ID" value="KWT95164.1"/>
    <property type="molecule type" value="Genomic_DNA"/>
</dbReference>
<dbReference type="Gene3D" id="3.40.50.300">
    <property type="entry name" value="P-loop containing nucleotide triphosphate hydrolases"/>
    <property type="match status" value="1"/>
</dbReference>
<comment type="caution">
    <text evidence="1">The sequence shown here is derived from an EMBL/GenBank/DDBJ whole genome shotgun (WGS) entry which is preliminary data.</text>
</comment>
<dbReference type="RefSeq" id="WP_085050627.1">
    <property type="nucleotide sequence ID" value="NZ_LNQR01000001.1"/>
</dbReference>
<protein>
    <submittedName>
        <fullName evidence="1">Uncharacterized protein</fullName>
    </submittedName>
</protein>
<dbReference type="InterPro" id="IPR010995">
    <property type="entry name" value="DNA_repair_Rad51/TF_NusA_a-hlx"/>
</dbReference>
<accession>A0ABR5SNT4</accession>
<dbReference type="SUPFAM" id="SSF47794">
    <property type="entry name" value="Rad51 N-terminal domain-like"/>
    <property type="match status" value="1"/>
</dbReference>
<name>A0ABR5SNT4_9BACT</name>
<proteinExistence type="predicted"/>
<keyword evidence="2" id="KW-1185">Reference proteome</keyword>
<dbReference type="SUPFAM" id="SSF52540">
    <property type="entry name" value="P-loop containing nucleoside triphosphate hydrolases"/>
    <property type="match status" value="1"/>
</dbReference>
<gene>
    <name evidence="1" type="ORF">ASN18_0093</name>
</gene>